<evidence type="ECO:0000313" key="3">
    <source>
        <dbReference type="Proteomes" id="UP001431783"/>
    </source>
</evidence>
<protein>
    <submittedName>
        <fullName evidence="2">Uncharacterized protein</fullName>
    </submittedName>
</protein>
<feature type="signal peptide" evidence="1">
    <location>
        <begin position="1"/>
        <end position="20"/>
    </location>
</feature>
<name>A0AAW1V1F2_9CUCU</name>
<proteinExistence type="predicted"/>
<organism evidence="2 3">
    <name type="scientific">Henosepilachna vigintioctopunctata</name>
    <dbReference type="NCBI Taxonomy" id="420089"/>
    <lineage>
        <taxon>Eukaryota</taxon>
        <taxon>Metazoa</taxon>
        <taxon>Ecdysozoa</taxon>
        <taxon>Arthropoda</taxon>
        <taxon>Hexapoda</taxon>
        <taxon>Insecta</taxon>
        <taxon>Pterygota</taxon>
        <taxon>Neoptera</taxon>
        <taxon>Endopterygota</taxon>
        <taxon>Coleoptera</taxon>
        <taxon>Polyphaga</taxon>
        <taxon>Cucujiformia</taxon>
        <taxon>Coccinelloidea</taxon>
        <taxon>Coccinellidae</taxon>
        <taxon>Epilachninae</taxon>
        <taxon>Epilachnini</taxon>
        <taxon>Henosepilachna</taxon>
    </lineage>
</organism>
<evidence type="ECO:0000256" key="1">
    <source>
        <dbReference type="SAM" id="SignalP"/>
    </source>
</evidence>
<evidence type="ECO:0000313" key="2">
    <source>
        <dbReference type="EMBL" id="KAK9887280.1"/>
    </source>
</evidence>
<dbReference type="AlphaFoldDB" id="A0AAW1V1F2"/>
<accession>A0AAW1V1F2</accession>
<sequence>MVKDMSILSILIIYWEFCNSLGQSTDRHSLLAYERVPIHKGENERWECYDKRDYEMEYECRSKSKDVNTIPTDLGSNVTTLILAEADIKIINKRAWIHIDEH</sequence>
<dbReference type="Proteomes" id="UP001431783">
    <property type="component" value="Unassembled WGS sequence"/>
</dbReference>
<gene>
    <name evidence="2" type="ORF">WA026_021589</name>
</gene>
<keyword evidence="3" id="KW-1185">Reference proteome</keyword>
<dbReference type="EMBL" id="JARQZJ010000107">
    <property type="protein sequence ID" value="KAK9887280.1"/>
    <property type="molecule type" value="Genomic_DNA"/>
</dbReference>
<keyword evidence="1" id="KW-0732">Signal</keyword>
<reference evidence="2 3" key="1">
    <citation type="submission" date="2023-03" db="EMBL/GenBank/DDBJ databases">
        <title>Genome insight into feeding habits of ladybird beetles.</title>
        <authorList>
            <person name="Li H.-S."/>
            <person name="Huang Y.-H."/>
            <person name="Pang H."/>
        </authorList>
    </citation>
    <scope>NUCLEOTIDE SEQUENCE [LARGE SCALE GENOMIC DNA]</scope>
    <source>
        <strain evidence="2">SYSU_2023b</strain>
        <tissue evidence="2">Whole body</tissue>
    </source>
</reference>
<comment type="caution">
    <text evidence="2">The sequence shown here is derived from an EMBL/GenBank/DDBJ whole genome shotgun (WGS) entry which is preliminary data.</text>
</comment>
<feature type="chain" id="PRO_5043923615" evidence="1">
    <location>
        <begin position="21"/>
        <end position="102"/>
    </location>
</feature>